<dbReference type="EMBL" id="JACHWB010000002">
    <property type="protein sequence ID" value="MBB3018945.1"/>
    <property type="molecule type" value="Genomic_DNA"/>
</dbReference>
<gene>
    <name evidence="2" type="ORF">FHR70_001999</name>
</gene>
<proteinExistence type="predicted"/>
<dbReference type="Proteomes" id="UP000532010">
    <property type="component" value="Unassembled WGS sequence"/>
</dbReference>
<keyword evidence="3" id="KW-1185">Reference proteome</keyword>
<comment type="caution">
    <text evidence="2">The sequence shown here is derived from an EMBL/GenBank/DDBJ whole genome shotgun (WGS) entry which is preliminary data.</text>
</comment>
<sequence length="112" mass="12407">MLRIASLIMLLLATPVAWAEELPRFDIAAMCKAAPRLEASDKDTDQNCVRDETEARRQLEQQWASFDPRQREMCARETTVGGAPSYVDVLTCIQMASGNAPPASTRRARGNP</sequence>
<name>A0A7W4VLJ0_9HYPH</name>
<feature type="signal peptide" evidence="1">
    <location>
        <begin position="1"/>
        <end position="19"/>
    </location>
</feature>
<evidence type="ECO:0000313" key="3">
    <source>
        <dbReference type="Proteomes" id="UP000532010"/>
    </source>
</evidence>
<reference evidence="2 3" key="1">
    <citation type="submission" date="2020-08" db="EMBL/GenBank/DDBJ databases">
        <title>The Agave Microbiome: Exploring the role of microbial communities in plant adaptations to desert environments.</title>
        <authorList>
            <person name="Partida-Martinez L.P."/>
        </authorList>
    </citation>
    <scope>NUCLEOTIDE SEQUENCE [LARGE SCALE GENOMIC DNA]</scope>
    <source>
        <strain evidence="2 3">AT3.9</strain>
    </source>
</reference>
<dbReference type="AlphaFoldDB" id="A0A7W4VLJ0"/>
<organism evidence="2 3">
    <name type="scientific">Microvirga lupini</name>
    <dbReference type="NCBI Taxonomy" id="420324"/>
    <lineage>
        <taxon>Bacteria</taxon>
        <taxon>Pseudomonadati</taxon>
        <taxon>Pseudomonadota</taxon>
        <taxon>Alphaproteobacteria</taxon>
        <taxon>Hyphomicrobiales</taxon>
        <taxon>Methylobacteriaceae</taxon>
        <taxon>Microvirga</taxon>
    </lineage>
</organism>
<evidence type="ECO:0000313" key="2">
    <source>
        <dbReference type="EMBL" id="MBB3018945.1"/>
    </source>
</evidence>
<accession>A0A7W4VLJ0</accession>
<dbReference type="RefSeq" id="WP_183449569.1">
    <property type="nucleotide sequence ID" value="NZ_JACHWB010000002.1"/>
</dbReference>
<keyword evidence="1" id="KW-0732">Signal</keyword>
<protein>
    <recommendedName>
        <fullName evidence="4">UrcA family protein</fullName>
    </recommendedName>
</protein>
<evidence type="ECO:0008006" key="4">
    <source>
        <dbReference type="Google" id="ProtNLM"/>
    </source>
</evidence>
<evidence type="ECO:0000256" key="1">
    <source>
        <dbReference type="SAM" id="SignalP"/>
    </source>
</evidence>
<feature type="chain" id="PRO_5031194147" description="UrcA family protein" evidence="1">
    <location>
        <begin position="20"/>
        <end position="112"/>
    </location>
</feature>